<evidence type="ECO:0000313" key="13">
    <source>
        <dbReference type="EMBL" id="HGK54004.1"/>
    </source>
</evidence>
<dbReference type="InterPro" id="IPR023066">
    <property type="entry name" value="Quinolinate_synth_type2"/>
</dbReference>
<comment type="function">
    <text evidence="1 12">Catalyzes the condensation of iminoaspartate with dihydroxyacetone phosphate to form quinolinate.</text>
</comment>
<name>A0A7V3ZTS1_UNCW3</name>
<keyword evidence="7 12" id="KW-0479">Metal-binding</keyword>
<feature type="binding site" evidence="12">
    <location>
        <begin position="107"/>
        <end position="109"/>
    </location>
    <ligand>
        <name>iminosuccinate</name>
        <dbReference type="ChEBI" id="CHEBI:77875"/>
    </ligand>
</feature>
<feature type="binding site" evidence="12">
    <location>
        <position position="209"/>
    </location>
    <ligand>
        <name>iminosuccinate</name>
        <dbReference type="ChEBI" id="CHEBI:77875"/>
    </ligand>
</feature>
<keyword evidence="12" id="KW-0963">Cytoplasm</keyword>
<dbReference type="NCBIfam" id="NF006878">
    <property type="entry name" value="PRK09375.1-2"/>
    <property type="match status" value="1"/>
</dbReference>
<feature type="binding site" evidence="12">
    <location>
        <position position="254"/>
    </location>
    <ligand>
        <name>[4Fe-4S] cluster</name>
        <dbReference type="ChEBI" id="CHEBI:49883"/>
    </ligand>
</feature>
<dbReference type="SUPFAM" id="SSF142754">
    <property type="entry name" value="NadA-like"/>
    <property type="match status" value="1"/>
</dbReference>
<evidence type="ECO:0000256" key="9">
    <source>
        <dbReference type="ARBA" id="ARBA00023014"/>
    </source>
</evidence>
<dbReference type="GO" id="GO:0008987">
    <property type="term" value="F:quinolinate synthetase A activity"/>
    <property type="evidence" value="ECO:0007669"/>
    <property type="project" value="UniProtKB-UniRule"/>
</dbReference>
<feature type="binding site" evidence="12">
    <location>
        <begin position="192"/>
        <end position="194"/>
    </location>
    <ligand>
        <name>iminosuccinate</name>
        <dbReference type="ChEBI" id="CHEBI:77875"/>
    </ligand>
</feature>
<organism evidence="13">
    <name type="scientific">candidate division WOR-3 bacterium</name>
    <dbReference type="NCBI Taxonomy" id="2052148"/>
    <lineage>
        <taxon>Bacteria</taxon>
        <taxon>Bacteria division WOR-3</taxon>
    </lineage>
</organism>
<keyword evidence="9 12" id="KW-0411">Iron-sulfur</keyword>
<dbReference type="FunFam" id="3.40.50.10800:FF:000001">
    <property type="entry name" value="Quinolinate synthase A"/>
    <property type="match status" value="1"/>
</dbReference>
<comment type="cofactor">
    <cofactor evidence="12">
        <name>[4Fe-4S] cluster</name>
        <dbReference type="ChEBI" id="CHEBI:49883"/>
    </cofactor>
    <text evidence="12">Binds 1 [4Fe-4S] cluster per subunit.</text>
</comment>
<evidence type="ECO:0000256" key="7">
    <source>
        <dbReference type="ARBA" id="ARBA00022723"/>
    </source>
</evidence>
<accession>A0A7V3ZTS1</accession>
<keyword evidence="4 12" id="KW-0004">4Fe-4S</keyword>
<dbReference type="Pfam" id="PF02445">
    <property type="entry name" value="NadA"/>
    <property type="match status" value="1"/>
</dbReference>
<evidence type="ECO:0000256" key="11">
    <source>
        <dbReference type="ARBA" id="ARBA00073059"/>
    </source>
</evidence>
<feature type="binding site" evidence="12">
    <location>
        <position position="81"/>
    </location>
    <ligand>
        <name>[4Fe-4S] cluster</name>
        <dbReference type="ChEBI" id="CHEBI:49883"/>
    </ligand>
</feature>
<feature type="binding site" evidence="12">
    <location>
        <position position="19"/>
    </location>
    <ligand>
        <name>iminosuccinate</name>
        <dbReference type="ChEBI" id="CHEBI:77875"/>
    </ligand>
</feature>
<protein>
    <recommendedName>
        <fullName evidence="11 12">Quinolinate synthase</fullName>
        <ecNumber evidence="3 12">2.5.1.72</ecNumber>
    </recommendedName>
</protein>
<dbReference type="GO" id="GO:0051539">
    <property type="term" value="F:4 iron, 4 sulfur cluster binding"/>
    <property type="evidence" value="ECO:0007669"/>
    <property type="project" value="UniProtKB-KW"/>
</dbReference>
<evidence type="ECO:0000256" key="6">
    <source>
        <dbReference type="ARBA" id="ARBA00022679"/>
    </source>
</evidence>
<gene>
    <name evidence="12 13" type="primary">nadA</name>
    <name evidence="13" type="ORF">ENU72_03155</name>
</gene>
<evidence type="ECO:0000256" key="4">
    <source>
        <dbReference type="ARBA" id="ARBA00022485"/>
    </source>
</evidence>
<dbReference type="NCBIfam" id="TIGR00550">
    <property type="entry name" value="nadA"/>
    <property type="match status" value="1"/>
</dbReference>
<keyword evidence="8 12" id="KW-0408">Iron</keyword>
<evidence type="ECO:0000256" key="8">
    <source>
        <dbReference type="ARBA" id="ARBA00023004"/>
    </source>
</evidence>
<evidence type="ECO:0000256" key="2">
    <source>
        <dbReference type="ARBA" id="ARBA00005065"/>
    </source>
</evidence>
<dbReference type="EC" id="2.5.1.72" evidence="3 12"/>
<keyword evidence="5 12" id="KW-0662">Pyridine nucleotide biosynthesis</keyword>
<feature type="binding site" evidence="12">
    <location>
        <position position="36"/>
    </location>
    <ligand>
        <name>iminosuccinate</name>
        <dbReference type="ChEBI" id="CHEBI:77875"/>
    </ligand>
</feature>
<reference evidence="13" key="1">
    <citation type="journal article" date="2020" name="mSystems">
        <title>Genome- and Community-Level Interaction Insights into Carbon Utilization and Element Cycling Functions of Hydrothermarchaeota in Hydrothermal Sediment.</title>
        <authorList>
            <person name="Zhou Z."/>
            <person name="Liu Y."/>
            <person name="Xu W."/>
            <person name="Pan J."/>
            <person name="Luo Z.H."/>
            <person name="Li M."/>
        </authorList>
    </citation>
    <scope>NUCLEOTIDE SEQUENCE [LARGE SCALE GENOMIC DNA]</scope>
    <source>
        <strain evidence="13">SpSt-695</strain>
    </source>
</reference>
<dbReference type="UniPathway" id="UPA00253">
    <property type="reaction ID" value="UER00327"/>
</dbReference>
<dbReference type="InterPro" id="IPR003473">
    <property type="entry name" value="NadA"/>
</dbReference>
<comment type="caution">
    <text evidence="13">The sequence shown here is derived from an EMBL/GenBank/DDBJ whole genome shotgun (WGS) entry which is preliminary data.</text>
</comment>
<dbReference type="HAMAP" id="MF_00568">
    <property type="entry name" value="NadA_type2"/>
    <property type="match status" value="1"/>
</dbReference>
<keyword evidence="6 12" id="KW-0808">Transferase</keyword>
<evidence type="ECO:0000256" key="5">
    <source>
        <dbReference type="ARBA" id="ARBA00022642"/>
    </source>
</evidence>
<dbReference type="AlphaFoldDB" id="A0A7V3ZTS1"/>
<evidence type="ECO:0000256" key="3">
    <source>
        <dbReference type="ARBA" id="ARBA00012669"/>
    </source>
</evidence>
<feature type="binding site" evidence="12">
    <location>
        <position position="166"/>
    </location>
    <ligand>
        <name>[4Fe-4S] cluster</name>
        <dbReference type="ChEBI" id="CHEBI:49883"/>
    </ligand>
</feature>
<comment type="similarity">
    <text evidence="12">Belongs to the quinolinate synthase family. Type 2 subfamily.</text>
</comment>
<sequence>MKEEILKLKREKKAIILAHNYQRPEVQEIADFIGDSFELARKAKETDAKIIVFCGVIFMVEMAKILNPDKKVITPRIDARCPMADMVLPEDVLELKEKYPDAKVVSYVNTNADVKAISDICCTSSNAVKVVKSLNSERIIFLPDENLANYVSRFVNKEIIPFNGFCYVHKRFSYDEVKKAKEIHPDAVLIVHPECDPCIIDIADEVASTSGMVRLAKERKEKKFLIGTEEGLIQRLKREIKDKEFYSAGSPKICYNMKKIGLIDVYNSLLYERDEIIIDEKIIEKARKPLERMLEVI</sequence>
<comment type="pathway">
    <text evidence="2 12">Cofactor biosynthesis; NAD(+) biosynthesis; quinolinate from iminoaspartate: step 1/1.</text>
</comment>
<dbReference type="PANTHER" id="PTHR30573:SF0">
    <property type="entry name" value="QUINOLINATE SYNTHASE, CHLOROPLASTIC"/>
    <property type="match status" value="1"/>
</dbReference>
<dbReference type="GO" id="GO:0005829">
    <property type="term" value="C:cytosol"/>
    <property type="evidence" value="ECO:0007669"/>
    <property type="project" value="TreeGrafter"/>
</dbReference>
<dbReference type="GO" id="GO:0046872">
    <property type="term" value="F:metal ion binding"/>
    <property type="evidence" value="ECO:0007669"/>
    <property type="project" value="UniProtKB-KW"/>
</dbReference>
<evidence type="ECO:0000256" key="1">
    <source>
        <dbReference type="ARBA" id="ARBA00003791"/>
    </source>
</evidence>
<evidence type="ECO:0000256" key="10">
    <source>
        <dbReference type="ARBA" id="ARBA00050125"/>
    </source>
</evidence>
<dbReference type="GO" id="GO:0034628">
    <property type="term" value="P:'de novo' NAD+ biosynthetic process from L-aspartate"/>
    <property type="evidence" value="ECO:0007669"/>
    <property type="project" value="TreeGrafter"/>
</dbReference>
<dbReference type="Gene3D" id="3.40.50.10800">
    <property type="entry name" value="NadA-like"/>
    <property type="match status" value="3"/>
</dbReference>
<evidence type="ECO:0000256" key="12">
    <source>
        <dbReference type="HAMAP-Rule" id="MF_00568"/>
    </source>
</evidence>
<dbReference type="InterPro" id="IPR036094">
    <property type="entry name" value="NadA_sf"/>
</dbReference>
<proteinExistence type="inferred from homology"/>
<comment type="subcellular location">
    <subcellularLocation>
        <location evidence="12">Cytoplasm</location>
    </subcellularLocation>
</comment>
<feature type="binding site" evidence="12">
    <location>
        <position position="124"/>
    </location>
    <ligand>
        <name>iminosuccinate</name>
        <dbReference type="ChEBI" id="CHEBI:77875"/>
    </ligand>
</feature>
<dbReference type="EMBL" id="DTDP01000143">
    <property type="protein sequence ID" value="HGK54004.1"/>
    <property type="molecule type" value="Genomic_DNA"/>
</dbReference>
<comment type="catalytic activity">
    <reaction evidence="10">
        <text>iminosuccinate + dihydroxyacetone phosphate = quinolinate + phosphate + 2 H2O + H(+)</text>
        <dbReference type="Rhea" id="RHEA:25888"/>
        <dbReference type="ChEBI" id="CHEBI:15377"/>
        <dbReference type="ChEBI" id="CHEBI:15378"/>
        <dbReference type="ChEBI" id="CHEBI:29959"/>
        <dbReference type="ChEBI" id="CHEBI:43474"/>
        <dbReference type="ChEBI" id="CHEBI:57642"/>
        <dbReference type="ChEBI" id="CHEBI:77875"/>
        <dbReference type="EC" id="2.5.1.72"/>
    </reaction>
    <physiologicalReaction direction="left-to-right" evidence="10">
        <dbReference type="Rhea" id="RHEA:25889"/>
    </physiologicalReaction>
</comment>
<dbReference type="PANTHER" id="PTHR30573">
    <property type="entry name" value="QUINOLINATE SYNTHETASE A"/>
    <property type="match status" value="1"/>
</dbReference>